<evidence type="ECO:0000313" key="4">
    <source>
        <dbReference type="Proteomes" id="UP000712045"/>
    </source>
</evidence>
<feature type="compositionally biased region" description="Pro residues" evidence="1">
    <location>
        <begin position="1"/>
        <end position="34"/>
    </location>
</feature>
<protein>
    <submittedName>
        <fullName evidence="3">NPCBM/NEW2 domain-containing protein</fullName>
    </submittedName>
</protein>
<feature type="non-terminal residue" evidence="3">
    <location>
        <position position="1"/>
    </location>
</feature>
<dbReference type="Gene3D" id="2.60.120.1060">
    <property type="entry name" value="NPCBM/NEW2 domain"/>
    <property type="match status" value="1"/>
</dbReference>
<dbReference type="EMBL" id="JAFEUF010000189">
    <property type="protein sequence ID" value="MBM7057395.1"/>
    <property type="molecule type" value="Genomic_DNA"/>
</dbReference>
<evidence type="ECO:0000313" key="3">
    <source>
        <dbReference type="EMBL" id="MBM7057395.1"/>
    </source>
</evidence>
<dbReference type="SMART" id="SM00776">
    <property type="entry name" value="NPCBM"/>
    <property type="match status" value="1"/>
</dbReference>
<dbReference type="InterPro" id="IPR013222">
    <property type="entry name" value="Glyco_hyd_98_carb-bd"/>
</dbReference>
<evidence type="ECO:0000259" key="2">
    <source>
        <dbReference type="SMART" id="SM00776"/>
    </source>
</evidence>
<gene>
    <name evidence="3" type="ORF">JS521_26935</name>
</gene>
<comment type="caution">
    <text evidence="3">The sequence shown here is derived from an EMBL/GenBank/DDBJ whole genome shotgun (WGS) entry which is preliminary data.</text>
</comment>
<sequence length="179" mass="18839">PEPPPKPAPPAPSPPPSPSPTPTQPPRPTPPAPAPEEYRVSELAYSVFGDHTEPEVAIGQSSWVWQRSNVSIASTRYAHGVTVHARSSVTIQLNRPCTRYEAVVGVDDMTFGLGAVRFSVFNGDGARLWRSPVMEGGDPAVPVSVGIAGQSSIRLVVEPEGPLGGVGLADWAESRISCA</sequence>
<keyword evidence="4" id="KW-1185">Reference proteome</keyword>
<dbReference type="InterPro" id="IPR008979">
    <property type="entry name" value="Galactose-bd-like_sf"/>
</dbReference>
<reference evidence="3 4" key="1">
    <citation type="submission" date="2021-02" db="EMBL/GenBank/DDBJ databases">
        <title>Genome Streptomyces sp. RHZ10.</title>
        <authorList>
            <person name="Besaury L."/>
        </authorList>
    </citation>
    <scope>NUCLEOTIDE SEQUENCE [LARGE SCALE GENOMIC DNA]</scope>
    <source>
        <strain evidence="3 4">RHZ10</strain>
    </source>
</reference>
<dbReference type="Proteomes" id="UP000712045">
    <property type="component" value="Unassembled WGS sequence"/>
</dbReference>
<organism evidence="3 4">
    <name type="scientific">Streptomyces durocortorensis</name>
    <dbReference type="NCBI Taxonomy" id="2811104"/>
    <lineage>
        <taxon>Bacteria</taxon>
        <taxon>Bacillati</taxon>
        <taxon>Actinomycetota</taxon>
        <taxon>Actinomycetes</taxon>
        <taxon>Kitasatosporales</taxon>
        <taxon>Streptomycetaceae</taxon>
        <taxon>Streptomyces</taxon>
    </lineage>
</organism>
<dbReference type="Pfam" id="PF08305">
    <property type="entry name" value="NPCBM"/>
    <property type="match status" value="1"/>
</dbReference>
<proteinExistence type="predicted"/>
<accession>A0ABS2I6E5</accession>
<dbReference type="InterPro" id="IPR038637">
    <property type="entry name" value="NPCBM_sf"/>
</dbReference>
<dbReference type="RefSeq" id="WP_205085565.1">
    <property type="nucleotide sequence ID" value="NZ_JAFEUF010000189.1"/>
</dbReference>
<dbReference type="SUPFAM" id="SSF49785">
    <property type="entry name" value="Galactose-binding domain-like"/>
    <property type="match status" value="1"/>
</dbReference>
<name>A0ABS2I6E5_9ACTN</name>
<evidence type="ECO:0000256" key="1">
    <source>
        <dbReference type="SAM" id="MobiDB-lite"/>
    </source>
</evidence>
<feature type="region of interest" description="Disordered" evidence="1">
    <location>
        <begin position="1"/>
        <end position="35"/>
    </location>
</feature>
<feature type="domain" description="Glycosyl hydrolase family 98 putative carbohydrate-binding module" evidence="2">
    <location>
        <begin position="33"/>
        <end position="178"/>
    </location>
</feature>